<accession>A0ABW6BZB2</accession>
<gene>
    <name evidence="5" type="ORF">ACFS7Z_18650</name>
</gene>
<evidence type="ECO:0000256" key="3">
    <source>
        <dbReference type="ARBA" id="ARBA00023163"/>
    </source>
</evidence>
<dbReference type="SUPFAM" id="SSF47413">
    <property type="entry name" value="lambda repressor-like DNA-binding domains"/>
    <property type="match status" value="1"/>
</dbReference>
<dbReference type="PANTHER" id="PTHR30146:SF109">
    <property type="entry name" value="HTH-TYPE TRANSCRIPTIONAL REGULATOR GALS"/>
    <property type="match status" value="1"/>
</dbReference>
<dbReference type="GO" id="GO:0003677">
    <property type="term" value="F:DNA binding"/>
    <property type="evidence" value="ECO:0007669"/>
    <property type="project" value="UniProtKB-KW"/>
</dbReference>
<dbReference type="Gene3D" id="1.10.260.40">
    <property type="entry name" value="lambda repressor-like DNA-binding domains"/>
    <property type="match status" value="1"/>
</dbReference>
<dbReference type="Pfam" id="PF13377">
    <property type="entry name" value="Peripla_BP_3"/>
    <property type="match status" value="1"/>
</dbReference>
<dbReference type="Proteomes" id="UP001597641">
    <property type="component" value="Unassembled WGS sequence"/>
</dbReference>
<dbReference type="Gene3D" id="3.40.50.2300">
    <property type="match status" value="2"/>
</dbReference>
<dbReference type="SMART" id="SM00354">
    <property type="entry name" value="HTH_LACI"/>
    <property type="match status" value="1"/>
</dbReference>
<dbReference type="InterPro" id="IPR000843">
    <property type="entry name" value="HTH_LacI"/>
</dbReference>
<evidence type="ECO:0000256" key="1">
    <source>
        <dbReference type="ARBA" id="ARBA00023015"/>
    </source>
</evidence>
<dbReference type="PROSITE" id="PS50932">
    <property type="entry name" value="HTH_LACI_2"/>
    <property type="match status" value="1"/>
</dbReference>
<reference evidence="6" key="1">
    <citation type="journal article" date="2019" name="Int. J. Syst. Evol. Microbiol.">
        <title>The Global Catalogue of Microorganisms (GCM) 10K type strain sequencing project: providing services to taxonomists for standard genome sequencing and annotation.</title>
        <authorList>
            <consortium name="The Broad Institute Genomics Platform"/>
            <consortium name="The Broad Institute Genome Sequencing Center for Infectious Disease"/>
            <person name="Wu L."/>
            <person name="Ma J."/>
        </authorList>
    </citation>
    <scope>NUCLEOTIDE SEQUENCE [LARGE SCALE GENOMIC DNA]</scope>
    <source>
        <strain evidence="6">KCTC 23984</strain>
    </source>
</reference>
<dbReference type="CDD" id="cd01392">
    <property type="entry name" value="HTH_LacI"/>
    <property type="match status" value="1"/>
</dbReference>
<protein>
    <submittedName>
        <fullName evidence="5">LacI family DNA-binding transcriptional regulator</fullName>
    </submittedName>
</protein>
<feature type="domain" description="HTH lacI-type" evidence="4">
    <location>
        <begin position="8"/>
        <end position="61"/>
    </location>
</feature>
<dbReference type="SUPFAM" id="SSF53822">
    <property type="entry name" value="Periplasmic binding protein-like I"/>
    <property type="match status" value="1"/>
</dbReference>
<dbReference type="PANTHER" id="PTHR30146">
    <property type="entry name" value="LACI-RELATED TRANSCRIPTIONAL REPRESSOR"/>
    <property type="match status" value="1"/>
</dbReference>
<organism evidence="5 6">
    <name type="scientific">Pontibacter toksunensis</name>
    <dbReference type="NCBI Taxonomy" id="1332631"/>
    <lineage>
        <taxon>Bacteria</taxon>
        <taxon>Pseudomonadati</taxon>
        <taxon>Bacteroidota</taxon>
        <taxon>Cytophagia</taxon>
        <taxon>Cytophagales</taxon>
        <taxon>Hymenobacteraceae</taxon>
        <taxon>Pontibacter</taxon>
    </lineage>
</organism>
<keyword evidence="6" id="KW-1185">Reference proteome</keyword>
<keyword evidence="2 5" id="KW-0238">DNA-binding</keyword>
<dbReference type="CDD" id="cd06267">
    <property type="entry name" value="PBP1_LacI_sugar_binding-like"/>
    <property type="match status" value="1"/>
</dbReference>
<dbReference type="EMBL" id="JBHUOX010000016">
    <property type="protein sequence ID" value="MFD3002398.1"/>
    <property type="molecule type" value="Genomic_DNA"/>
</dbReference>
<name>A0ABW6BZB2_9BACT</name>
<evidence type="ECO:0000313" key="5">
    <source>
        <dbReference type="EMBL" id="MFD3002398.1"/>
    </source>
</evidence>
<keyword evidence="1" id="KW-0805">Transcription regulation</keyword>
<dbReference type="InterPro" id="IPR010982">
    <property type="entry name" value="Lambda_DNA-bd_dom_sf"/>
</dbReference>
<sequence length="348" mass="38909">MSRQSQHRLKDIARELGVSTSTVSRALSNHPHVSEDTKERVKQAVDKAGYQLNAMASSLRKSKSNIIGLIVPRISMYFQSAVITAIQNELQKCDYNLMIFQSNESPVLEKQLVSVLHALRVEGLIVSSTLYTEDFSPFDVFSKANVPLVFYDRVPKTYSAHKIQGDDYQGGYKSTLHLLDQGCRRIAHISGPLSCSLYSGRYAGYQDALKKYNVALDESLVFFQELTHENALKTCQVLFAEKPYPDGVFASNDTSAIAVMEYASRMKLNVPEDLKLAGYSNDPRVQIVRPSITSVEQFPYEMGEHAARLILDLVRQKVTVGRSLISLTTPIELIKRKSSKALVSADSY</sequence>
<dbReference type="InterPro" id="IPR028082">
    <property type="entry name" value="Peripla_BP_I"/>
</dbReference>
<evidence type="ECO:0000313" key="6">
    <source>
        <dbReference type="Proteomes" id="UP001597641"/>
    </source>
</evidence>
<evidence type="ECO:0000256" key="2">
    <source>
        <dbReference type="ARBA" id="ARBA00023125"/>
    </source>
</evidence>
<dbReference type="Pfam" id="PF00356">
    <property type="entry name" value="LacI"/>
    <property type="match status" value="1"/>
</dbReference>
<dbReference type="RefSeq" id="WP_377487797.1">
    <property type="nucleotide sequence ID" value="NZ_JBHUOX010000016.1"/>
</dbReference>
<dbReference type="InterPro" id="IPR046335">
    <property type="entry name" value="LacI/GalR-like_sensor"/>
</dbReference>
<evidence type="ECO:0000259" key="4">
    <source>
        <dbReference type="PROSITE" id="PS50932"/>
    </source>
</evidence>
<proteinExistence type="predicted"/>
<keyword evidence="3" id="KW-0804">Transcription</keyword>
<comment type="caution">
    <text evidence="5">The sequence shown here is derived from an EMBL/GenBank/DDBJ whole genome shotgun (WGS) entry which is preliminary data.</text>
</comment>